<sequence>MAAKAVANGAPRLGRVCESVKPPLKFQVVTALPTKTSRRRGPSLSEPSCSEVQLFNGHDSSPKLPDINLIRSLQHTDRDVFYSTYWEDHLPALHPIFRSTSEQLGLPVVKDAILALSSCNINRINHERKSSASLATMGSFSPSLIHQTRGQQYYSSAIKKITSLAQDDYQNNVILALTTLVLFGYIEASMGNFERFYCHVQGMTALLVELRSTTGNTLFRALLAAWMQWQFLVWWARTYFSSLNVQRQLPSTALPRDLEGPSGLLHERRAVALRI</sequence>
<dbReference type="EMBL" id="JAPMSZ010000003">
    <property type="protein sequence ID" value="KAJ5110357.1"/>
    <property type="molecule type" value="Genomic_DNA"/>
</dbReference>
<reference evidence="1" key="1">
    <citation type="submission" date="2022-11" db="EMBL/GenBank/DDBJ databases">
        <authorList>
            <person name="Petersen C."/>
        </authorList>
    </citation>
    <scope>NUCLEOTIDE SEQUENCE</scope>
    <source>
        <strain evidence="1">IBT 34128</strain>
    </source>
</reference>
<evidence type="ECO:0000313" key="1">
    <source>
        <dbReference type="EMBL" id="KAJ5110357.1"/>
    </source>
</evidence>
<reference evidence="1" key="2">
    <citation type="journal article" date="2023" name="IMA Fungus">
        <title>Comparative genomic study of the Penicillium genus elucidates a diverse pangenome and 15 lateral gene transfer events.</title>
        <authorList>
            <person name="Petersen C."/>
            <person name="Sorensen T."/>
            <person name="Nielsen M.R."/>
            <person name="Sondergaard T.E."/>
            <person name="Sorensen J.L."/>
            <person name="Fitzpatrick D.A."/>
            <person name="Frisvad J.C."/>
            <person name="Nielsen K.L."/>
        </authorList>
    </citation>
    <scope>NUCLEOTIDE SEQUENCE</scope>
    <source>
        <strain evidence="1">IBT 34128</strain>
    </source>
</reference>
<accession>A0A9W9KLZ8</accession>
<name>A0A9W9KLZ8_9EURO</name>
<evidence type="ECO:0000313" key="2">
    <source>
        <dbReference type="Proteomes" id="UP001141434"/>
    </source>
</evidence>
<comment type="caution">
    <text evidence="1">The sequence shown here is derived from an EMBL/GenBank/DDBJ whole genome shotgun (WGS) entry which is preliminary data.</text>
</comment>
<organism evidence="1 2">
    <name type="scientific">Penicillium alfredii</name>
    <dbReference type="NCBI Taxonomy" id="1506179"/>
    <lineage>
        <taxon>Eukaryota</taxon>
        <taxon>Fungi</taxon>
        <taxon>Dikarya</taxon>
        <taxon>Ascomycota</taxon>
        <taxon>Pezizomycotina</taxon>
        <taxon>Eurotiomycetes</taxon>
        <taxon>Eurotiomycetidae</taxon>
        <taxon>Eurotiales</taxon>
        <taxon>Aspergillaceae</taxon>
        <taxon>Penicillium</taxon>
    </lineage>
</organism>
<keyword evidence="2" id="KW-1185">Reference proteome</keyword>
<proteinExistence type="predicted"/>
<gene>
    <name evidence="1" type="ORF">NUU61_001614</name>
</gene>
<dbReference type="OrthoDB" id="39175at2759"/>
<dbReference type="AlphaFoldDB" id="A0A9W9KLZ8"/>
<protein>
    <recommendedName>
        <fullName evidence="3">Transcription factor domain-containing protein</fullName>
    </recommendedName>
</protein>
<dbReference type="RefSeq" id="XP_056515125.1">
    <property type="nucleotide sequence ID" value="XM_056652196.1"/>
</dbReference>
<dbReference type="GeneID" id="81391364"/>
<dbReference type="Proteomes" id="UP001141434">
    <property type="component" value="Unassembled WGS sequence"/>
</dbReference>
<evidence type="ECO:0008006" key="3">
    <source>
        <dbReference type="Google" id="ProtNLM"/>
    </source>
</evidence>